<evidence type="ECO:0000313" key="3">
    <source>
        <dbReference type="Proteomes" id="UP000634660"/>
    </source>
</evidence>
<dbReference type="AlphaFoldDB" id="A0A918V1V0"/>
<accession>A0A918V1V0</accession>
<gene>
    <name evidence="2" type="ORF">GCM10010371_16080</name>
</gene>
<sequence>MRARRTAAATTTRPAREPAPEPVRRPAPAQQCAALLGAALLGAALLALAGCSPAGRSDPAGPAGPSGAPSPAVSATGAPSATGSPATAPPASGDPAPGETLVRVSRSGGYAGRTHTVVVRGDGSWTRLDGAGAQEGSGTLAPQRLAALSAALREADLPRLPRVSKGSGTVYDGFTYAFAHGGVEVAAEQEAVPPALRKVLDALPPFTPA</sequence>
<dbReference type="RefSeq" id="WP_167536791.1">
    <property type="nucleotide sequence ID" value="NZ_BMVX01000005.1"/>
</dbReference>
<dbReference type="EMBL" id="BMVX01000005">
    <property type="protein sequence ID" value="GGZ57465.1"/>
    <property type="molecule type" value="Genomic_DNA"/>
</dbReference>
<name>A0A918V1V0_9ACTN</name>
<feature type="compositionally biased region" description="Low complexity" evidence="1">
    <location>
        <begin position="54"/>
        <end position="98"/>
    </location>
</feature>
<protein>
    <submittedName>
        <fullName evidence="2">Uncharacterized protein</fullName>
    </submittedName>
</protein>
<proteinExistence type="predicted"/>
<feature type="compositionally biased region" description="Low complexity" evidence="1">
    <location>
        <begin position="1"/>
        <end position="13"/>
    </location>
</feature>
<evidence type="ECO:0000256" key="1">
    <source>
        <dbReference type="SAM" id="MobiDB-lite"/>
    </source>
</evidence>
<comment type="caution">
    <text evidence="2">The sequence shown here is derived from an EMBL/GenBank/DDBJ whole genome shotgun (WGS) entry which is preliminary data.</text>
</comment>
<reference evidence="2" key="2">
    <citation type="submission" date="2020-09" db="EMBL/GenBank/DDBJ databases">
        <authorList>
            <person name="Sun Q."/>
            <person name="Ohkuma M."/>
        </authorList>
    </citation>
    <scope>NUCLEOTIDE SEQUENCE</scope>
    <source>
        <strain evidence="2">JCM 4834</strain>
    </source>
</reference>
<reference evidence="2" key="1">
    <citation type="journal article" date="2014" name="Int. J. Syst. Evol. Microbiol.">
        <title>Complete genome sequence of Corynebacterium casei LMG S-19264T (=DSM 44701T), isolated from a smear-ripened cheese.</title>
        <authorList>
            <consortium name="US DOE Joint Genome Institute (JGI-PGF)"/>
            <person name="Walter F."/>
            <person name="Albersmeier A."/>
            <person name="Kalinowski J."/>
            <person name="Ruckert C."/>
        </authorList>
    </citation>
    <scope>NUCLEOTIDE SEQUENCE</scope>
    <source>
        <strain evidence="2">JCM 4834</strain>
    </source>
</reference>
<feature type="compositionally biased region" description="Basic and acidic residues" evidence="1">
    <location>
        <begin position="14"/>
        <end position="24"/>
    </location>
</feature>
<feature type="region of interest" description="Disordered" evidence="1">
    <location>
        <begin position="1"/>
        <end position="29"/>
    </location>
</feature>
<organism evidence="2 3">
    <name type="scientific">Streptomyces subrutilus</name>
    <dbReference type="NCBI Taxonomy" id="36818"/>
    <lineage>
        <taxon>Bacteria</taxon>
        <taxon>Bacillati</taxon>
        <taxon>Actinomycetota</taxon>
        <taxon>Actinomycetes</taxon>
        <taxon>Kitasatosporales</taxon>
        <taxon>Streptomycetaceae</taxon>
        <taxon>Streptomyces</taxon>
    </lineage>
</organism>
<dbReference type="Proteomes" id="UP000634660">
    <property type="component" value="Unassembled WGS sequence"/>
</dbReference>
<evidence type="ECO:0000313" key="2">
    <source>
        <dbReference type="EMBL" id="GGZ57465.1"/>
    </source>
</evidence>
<feature type="region of interest" description="Disordered" evidence="1">
    <location>
        <begin position="54"/>
        <end position="102"/>
    </location>
</feature>